<organism evidence="2 3">
    <name type="scientific">Ralstonia solanacearum (strain UW551)</name>
    <dbReference type="NCBI Taxonomy" id="342110"/>
    <lineage>
        <taxon>Bacteria</taxon>
        <taxon>Pseudomonadati</taxon>
        <taxon>Pseudomonadota</taxon>
        <taxon>Betaproteobacteria</taxon>
        <taxon>Burkholderiales</taxon>
        <taxon>Burkholderiaceae</taxon>
        <taxon>Ralstonia</taxon>
        <taxon>Ralstonia solanacearum species complex</taxon>
    </lineage>
</organism>
<proteinExistence type="predicted"/>
<evidence type="ECO:0000313" key="2">
    <source>
        <dbReference type="EMBL" id="EAP71635.1"/>
    </source>
</evidence>
<evidence type="ECO:0000259" key="1">
    <source>
        <dbReference type="Pfam" id="PF13751"/>
    </source>
</evidence>
<evidence type="ECO:0000313" key="3">
    <source>
        <dbReference type="Proteomes" id="UP000005933"/>
    </source>
</evidence>
<feature type="domain" description="Transposase DDE" evidence="1">
    <location>
        <begin position="13"/>
        <end position="61"/>
    </location>
</feature>
<dbReference type="EMBL" id="AAKL01000047">
    <property type="protein sequence ID" value="EAP71635.1"/>
    <property type="molecule type" value="Genomic_DNA"/>
</dbReference>
<comment type="caution">
    <text evidence="2">The sequence shown here is derived from an EMBL/GenBank/DDBJ whole genome shotgun (WGS) entry which is preliminary data.</text>
</comment>
<dbReference type="Proteomes" id="UP000005933">
    <property type="component" value="Unassembled WGS sequence"/>
</dbReference>
<dbReference type="AlphaFoldDB" id="A0AB33V9W0"/>
<gene>
    <name evidence="2" type="ORF">RRSL_01047</name>
</gene>
<accession>A0AB33V9W0</accession>
<protein>
    <submittedName>
        <fullName evidence="2">Possible transposase</fullName>
    </submittedName>
</protein>
<name>A0AB33V9W0_RALSU</name>
<dbReference type="InterPro" id="IPR025668">
    <property type="entry name" value="Tnp_DDE_dom"/>
</dbReference>
<reference evidence="2 3" key="1">
    <citation type="journal article" date="2006" name="Mol. Plant Microbe Interact.">
        <title>Identification of open reading frames unique to a select agent: Ralstonia solanacearum race 3 biovar 2.</title>
        <authorList>
            <person name="Gabriel D.W."/>
            <person name="Allen C."/>
            <person name="Schell M."/>
            <person name="Denny T.P."/>
            <person name="Greenberg J.T."/>
            <person name="Duan Y.P."/>
            <person name="Flores-Cruz Z."/>
            <person name="Huang Q."/>
            <person name="Clifford J.M."/>
            <person name="Presting G."/>
            <person name="Gonzalez E.T."/>
            <person name="Reddy J."/>
            <person name="Elphinstone J."/>
            <person name="Swanson J."/>
            <person name="Yao J."/>
            <person name="Mulholland V."/>
            <person name="Liu L."/>
            <person name="Farmerie W."/>
            <person name="Patnaikuni M."/>
            <person name="Balogh B."/>
            <person name="Norman D."/>
            <person name="Alvarez A."/>
            <person name="Castillo J.A."/>
            <person name="Jones J."/>
            <person name="Saddler G."/>
            <person name="Walunas T."/>
            <person name="Zhukov A."/>
            <person name="Mikhailova N."/>
        </authorList>
    </citation>
    <scope>NUCLEOTIDE SEQUENCE [LARGE SCALE GENOMIC DNA]</scope>
    <source>
        <strain evidence="2 3">UW551</strain>
    </source>
</reference>
<sequence>MSGSAPRSVSTWRRTEWDKRLYAGRKERSFADAKQLHGHRYARTWGLHRAAEQCLLAAAGLRLAAPSRVAAPHGASEQRIDSIPALAFPSELSLRMQNPTLRKTWGSSTVWPANAGFFFAPRYQDFLCSTSLIRCRPLSGSVSMSRQ</sequence>
<dbReference type="Pfam" id="PF13751">
    <property type="entry name" value="DDE_Tnp_1_6"/>
    <property type="match status" value="1"/>
</dbReference>